<gene>
    <name evidence="2" type="ORF">ILEXP_LOCUS42302</name>
</gene>
<reference evidence="2 3" key="1">
    <citation type="submission" date="2024-02" db="EMBL/GenBank/DDBJ databases">
        <authorList>
            <person name="Vignale AGUSTIN F."/>
            <person name="Sosa J E."/>
            <person name="Modenutti C."/>
        </authorList>
    </citation>
    <scope>NUCLEOTIDE SEQUENCE [LARGE SCALE GENOMIC DNA]</scope>
</reference>
<evidence type="ECO:0000313" key="2">
    <source>
        <dbReference type="EMBL" id="CAK9172631.1"/>
    </source>
</evidence>
<keyword evidence="3" id="KW-1185">Reference proteome</keyword>
<name>A0ABC8TUQ7_9AQUA</name>
<keyword evidence="1" id="KW-0732">Signal</keyword>
<comment type="caution">
    <text evidence="2">The sequence shown here is derived from an EMBL/GenBank/DDBJ whole genome shotgun (WGS) entry which is preliminary data.</text>
</comment>
<protein>
    <submittedName>
        <fullName evidence="2">Uncharacterized protein</fullName>
    </submittedName>
</protein>
<evidence type="ECO:0000256" key="1">
    <source>
        <dbReference type="SAM" id="SignalP"/>
    </source>
</evidence>
<dbReference type="EMBL" id="CAUOFW020006035">
    <property type="protein sequence ID" value="CAK9172631.1"/>
    <property type="molecule type" value="Genomic_DNA"/>
</dbReference>
<proteinExistence type="predicted"/>
<accession>A0ABC8TUQ7</accession>
<dbReference type="Proteomes" id="UP001642360">
    <property type="component" value="Unassembled WGS sequence"/>
</dbReference>
<feature type="signal peptide" evidence="1">
    <location>
        <begin position="1"/>
        <end position="30"/>
    </location>
</feature>
<organism evidence="2 3">
    <name type="scientific">Ilex paraguariensis</name>
    <name type="common">yerba mate</name>
    <dbReference type="NCBI Taxonomy" id="185542"/>
    <lineage>
        <taxon>Eukaryota</taxon>
        <taxon>Viridiplantae</taxon>
        <taxon>Streptophyta</taxon>
        <taxon>Embryophyta</taxon>
        <taxon>Tracheophyta</taxon>
        <taxon>Spermatophyta</taxon>
        <taxon>Magnoliopsida</taxon>
        <taxon>eudicotyledons</taxon>
        <taxon>Gunneridae</taxon>
        <taxon>Pentapetalae</taxon>
        <taxon>asterids</taxon>
        <taxon>campanulids</taxon>
        <taxon>Aquifoliales</taxon>
        <taxon>Aquifoliaceae</taxon>
        <taxon>Ilex</taxon>
    </lineage>
</organism>
<sequence length="95" mass="10350">MGKPHCRAILPFGNNLLLSVTLSIWVKTTGHLSESSENDLVLKRTFALKGLNTLIRNVVKSVDTGLKSRSDAGSLVSLPLRFFKFNIPIGTDLVA</sequence>
<dbReference type="AlphaFoldDB" id="A0ABC8TUQ7"/>
<feature type="chain" id="PRO_5044861511" evidence="1">
    <location>
        <begin position="31"/>
        <end position="95"/>
    </location>
</feature>
<evidence type="ECO:0000313" key="3">
    <source>
        <dbReference type="Proteomes" id="UP001642360"/>
    </source>
</evidence>